<dbReference type="SMART" id="SM00271">
    <property type="entry name" value="DnaJ"/>
    <property type="match status" value="1"/>
</dbReference>
<evidence type="ECO:0000259" key="1">
    <source>
        <dbReference type="PROSITE" id="PS50076"/>
    </source>
</evidence>
<dbReference type="PROSITE" id="PS50076">
    <property type="entry name" value="DNAJ_2"/>
    <property type="match status" value="1"/>
</dbReference>
<organism evidence="2">
    <name type="scientific">viral metagenome</name>
    <dbReference type="NCBI Taxonomy" id="1070528"/>
    <lineage>
        <taxon>unclassified sequences</taxon>
        <taxon>metagenomes</taxon>
        <taxon>organismal metagenomes</taxon>
    </lineage>
</organism>
<dbReference type="InterPro" id="IPR001623">
    <property type="entry name" value="DnaJ_domain"/>
</dbReference>
<protein>
    <recommendedName>
        <fullName evidence="1">J domain-containing protein</fullName>
    </recommendedName>
</protein>
<feature type="domain" description="J" evidence="1">
    <location>
        <begin position="5"/>
        <end position="80"/>
    </location>
</feature>
<dbReference type="AlphaFoldDB" id="A0A6C0KJZ1"/>
<accession>A0A6C0KJZ1</accession>
<dbReference type="SUPFAM" id="SSF46565">
    <property type="entry name" value="Chaperone J-domain"/>
    <property type="match status" value="1"/>
</dbReference>
<sequence>MNYKKACKHLGIEETATLTKEILKKHYRMNALRYHPDKNNTPEACSKFQEIHASYDFLLKTIDGENIFNVNLENEFDEEDNNDSYAGILMSFIKNIMKNDGIQNSLYYIIIEKISNVCEKKALDMIEKVDKTVLIKIIEIIGKYREVLHFSNDFIEKIRMVLNKKIENDECIILNPSIDDLFENNLYKLVVNNTTYIVPLWHDELVYDNNGNDLYVKCFPILPENITIDNKNNIHVNITYDVKEILDKDIVIVGIGKKNCEINPKELLLMKNQTVVLKNEGISKINTVDIYDISKKSNIIVYITLE</sequence>
<proteinExistence type="predicted"/>
<evidence type="ECO:0000313" key="2">
    <source>
        <dbReference type="EMBL" id="QHU16644.1"/>
    </source>
</evidence>
<dbReference type="Pfam" id="PF00226">
    <property type="entry name" value="DnaJ"/>
    <property type="match status" value="1"/>
</dbReference>
<dbReference type="EMBL" id="MN740887">
    <property type="protein sequence ID" value="QHU16644.1"/>
    <property type="molecule type" value="Genomic_DNA"/>
</dbReference>
<reference evidence="2" key="1">
    <citation type="journal article" date="2020" name="Nature">
        <title>Giant virus diversity and host interactions through global metagenomics.</title>
        <authorList>
            <person name="Schulz F."/>
            <person name="Roux S."/>
            <person name="Paez-Espino D."/>
            <person name="Jungbluth S."/>
            <person name="Walsh D.A."/>
            <person name="Denef V.J."/>
            <person name="McMahon K.D."/>
            <person name="Konstantinidis K.T."/>
            <person name="Eloe-Fadrosh E.A."/>
            <person name="Kyrpides N.C."/>
            <person name="Woyke T."/>
        </authorList>
    </citation>
    <scope>NUCLEOTIDE SEQUENCE</scope>
    <source>
        <strain evidence="2">GVMAG-S-3300012000-53</strain>
    </source>
</reference>
<name>A0A6C0KJZ1_9ZZZZ</name>
<dbReference type="CDD" id="cd06257">
    <property type="entry name" value="DnaJ"/>
    <property type="match status" value="1"/>
</dbReference>
<dbReference type="InterPro" id="IPR036869">
    <property type="entry name" value="J_dom_sf"/>
</dbReference>
<dbReference type="Gene3D" id="1.10.287.110">
    <property type="entry name" value="DnaJ domain"/>
    <property type="match status" value="1"/>
</dbReference>